<comment type="similarity">
    <text evidence="1">Belongs to the methyltransferase superfamily. LaeA methyltransferase family.</text>
</comment>
<name>A0AAV9GPF9_9PEZI</name>
<evidence type="ECO:0000256" key="2">
    <source>
        <dbReference type="SAM" id="MobiDB-lite"/>
    </source>
</evidence>
<keyword evidence="3" id="KW-0808">Transferase</keyword>
<sequence length="297" mass="33538">MAGTNEQQVDIAVDPLFGQTDENDGDSTLGGEGTVSTASLNSTILEYRKLHGRTYQNDSEYWGPNDKTRTEQLDINHHLLTVLDVGTGTGVWAIDFADEFPESEVTGIDLSPIQPSWVPPNCKFVIDDASKPWTYPDNSFDYIHIRYMLGSFKDWVAVYREAYRCLKPGGWIEHMDCAPSLYADDASMPKPNIFEDWFGVFQKAGEIMGQTFDVISNDQYIRWMEEAGFKDVKEGSEAASALEMGLEGFGLFVLTNIMGWKYEEAQAFLQKVKAGLRNKSYHGYCLWETAWAQKPLE</sequence>
<evidence type="ECO:0000313" key="4">
    <source>
        <dbReference type="Proteomes" id="UP001321760"/>
    </source>
</evidence>
<evidence type="ECO:0000313" key="3">
    <source>
        <dbReference type="EMBL" id="KAK4449859.1"/>
    </source>
</evidence>
<protein>
    <submittedName>
        <fullName evidence="3">S-adenosyl-L-methionine-dependent methyltransferase</fullName>
    </submittedName>
</protein>
<evidence type="ECO:0000256" key="1">
    <source>
        <dbReference type="ARBA" id="ARBA00038158"/>
    </source>
</evidence>
<dbReference type="GO" id="GO:0032259">
    <property type="term" value="P:methylation"/>
    <property type="evidence" value="ECO:0007669"/>
    <property type="project" value="UniProtKB-KW"/>
</dbReference>
<dbReference type="Gene3D" id="3.40.50.150">
    <property type="entry name" value="Vaccinia Virus protein VP39"/>
    <property type="match status" value="1"/>
</dbReference>
<comment type="caution">
    <text evidence="3">The sequence shown here is derived from an EMBL/GenBank/DDBJ whole genome shotgun (WGS) entry which is preliminary data.</text>
</comment>
<dbReference type="GO" id="GO:0008168">
    <property type="term" value="F:methyltransferase activity"/>
    <property type="evidence" value="ECO:0007669"/>
    <property type="project" value="UniProtKB-KW"/>
</dbReference>
<dbReference type="PANTHER" id="PTHR43591">
    <property type="entry name" value="METHYLTRANSFERASE"/>
    <property type="match status" value="1"/>
</dbReference>
<dbReference type="Proteomes" id="UP001321760">
    <property type="component" value="Unassembled WGS sequence"/>
</dbReference>
<proteinExistence type="inferred from homology"/>
<dbReference type="InterPro" id="IPR029063">
    <property type="entry name" value="SAM-dependent_MTases_sf"/>
</dbReference>
<gene>
    <name evidence="3" type="ORF">QBC34DRAFT_379918</name>
</gene>
<feature type="region of interest" description="Disordered" evidence="2">
    <location>
        <begin position="1"/>
        <end position="35"/>
    </location>
</feature>
<keyword evidence="3" id="KW-0489">Methyltransferase</keyword>
<organism evidence="3 4">
    <name type="scientific">Podospora aff. communis PSN243</name>
    <dbReference type="NCBI Taxonomy" id="3040156"/>
    <lineage>
        <taxon>Eukaryota</taxon>
        <taxon>Fungi</taxon>
        <taxon>Dikarya</taxon>
        <taxon>Ascomycota</taxon>
        <taxon>Pezizomycotina</taxon>
        <taxon>Sordariomycetes</taxon>
        <taxon>Sordariomycetidae</taxon>
        <taxon>Sordariales</taxon>
        <taxon>Podosporaceae</taxon>
        <taxon>Podospora</taxon>
    </lineage>
</organism>
<reference evidence="3" key="1">
    <citation type="journal article" date="2023" name="Mol. Phylogenet. Evol.">
        <title>Genome-scale phylogeny and comparative genomics of the fungal order Sordariales.</title>
        <authorList>
            <person name="Hensen N."/>
            <person name="Bonometti L."/>
            <person name="Westerberg I."/>
            <person name="Brannstrom I.O."/>
            <person name="Guillou S."/>
            <person name="Cros-Aarteil S."/>
            <person name="Calhoun S."/>
            <person name="Haridas S."/>
            <person name="Kuo A."/>
            <person name="Mondo S."/>
            <person name="Pangilinan J."/>
            <person name="Riley R."/>
            <person name="LaButti K."/>
            <person name="Andreopoulos B."/>
            <person name="Lipzen A."/>
            <person name="Chen C."/>
            <person name="Yan M."/>
            <person name="Daum C."/>
            <person name="Ng V."/>
            <person name="Clum A."/>
            <person name="Steindorff A."/>
            <person name="Ohm R.A."/>
            <person name="Martin F."/>
            <person name="Silar P."/>
            <person name="Natvig D.O."/>
            <person name="Lalanne C."/>
            <person name="Gautier V."/>
            <person name="Ament-Velasquez S.L."/>
            <person name="Kruys A."/>
            <person name="Hutchinson M.I."/>
            <person name="Powell A.J."/>
            <person name="Barry K."/>
            <person name="Miller A.N."/>
            <person name="Grigoriev I.V."/>
            <person name="Debuchy R."/>
            <person name="Gladieux P."/>
            <person name="Hiltunen Thoren M."/>
            <person name="Johannesson H."/>
        </authorList>
    </citation>
    <scope>NUCLEOTIDE SEQUENCE</scope>
    <source>
        <strain evidence="3">PSN243</strain>
    </source>
</reference>
<accession>A0AAV9GPF9</accession>
<dbReference type="AlphaFoldDB" id="A0AAV9GPF9"/>
<keyword evidence="4" id="KW-1185">Reference proteome</keyword>
<dbReference type="CDD" id="cd02440">
    <property type="entry name" value="AdoMet_MTases"/>
    <property type="match status" value="1"/>
</dbReference>
<dbReference type="EMBL" id="MU865935">
    <property type="protein sequence ID" value="KAK4449859.1"/>
    <property type="molecule type" value="Genomic_DNA"/>
</dbReference>
<dbReference type="PANTHER" id="PTHR43591:SF10">
    <property type="entry name" value="ABC TRANSMEMBRANE TYPE-1 DOMAIN-CONTAINING PROTEIN-RELATED"/>
    <property type="match status" value="1"/>
</dbReference>
<dbReference type="SUPFAM" id="SSF53335">
    <property type="entry name" value="S-adenosyl-L-methionine-dependent methyltransferases"/>
    <property type="match status" value="1"/>
</dbReference>
<dbReference type="Pfam" id="PF13489">
    <property type="entry name" value="Methyltransf_23"/>
    <property type="match status" value="1"/>
</dbReference>
<reference evidence="3" key="2">
    <citation type="submission" date="2023-05" db="EMBL/GenBank/DDBJ databases">
        <authorList>
            <consortium name="Lawrence Berkeley National Laboratory"/>
            <person name="Steindorff A."/>
            <person name="Hensen N."/>
            <person name="Bonometti L."/>
            <person name="Westerberg I."/>
            <person name="Brannstrom I.O."/>
            <person name="Guillou S."/>
            <person name="Cros-Aarteil S."/>
            <person name="Calhoun S."/>
            <person name="Haridas S."/>
            <person name="Kuo A."/>
            <person name="Mondo S."/>
            <person name="Pangilinan J."/>
            <person name="Riley R."/>
            <person name="Labutti K."/>
            <person name="Andreopoulos B."/>
            <person name="Lipzen A."/>
            <person name="Chen C."/>
            <person name="Yanf M."/>
            <person name="Daum C."/>
            <person name="Ng V."/>
            <person name="Clum A."/>
            <person name="Ohm R."/>
            <person name="Martin F."/>
            <person name="Silar P."/>
            <person name="Natvig D."/>
            <person name="Lalanne C."/>
            <person name="Gautier V."/>
            <person name="Ament-Velasquez S.L."/>
            <person name="Kruys A."/>
            <person name="Hutchinson M.I."/>
            <person name="Powell A.J."/>
            <person name="Barry K."/>
            <person name="Miller A.N."/>
            <person name="Grigoriev I.V."/>
            <person name="Debuchy R."/>
            <person name="Gladieux P."/>
            <person name="Thoren M.H."/>
            <person name="Johannesson H."/>
        </authorList>
    </citation>
    <scope>NUCLEOTIDE SEQUENCE</scope>
    <source>
        <strain evidence="3">PSN243</strain>
    </source>
</reference>